<dbReference type="RefSeq" id="WP_168094281.1">
    <property type="nucleotide sequence ID" value="NZ_JAATER010000232.1"/>
</dbReference>
<dbReference type="EMBL" id="JANIID010000013">
    <property type="protein sequence ID" value="MCQ8771260.1"/>
    <property type="molecule type" value="Genomic_DNA"/>
</dbReference>
<organism evidence="3 4">
    <name type="scientific">Streptomyces telluris</name>
    <dbReference type="NCBI Taxonomy" id="2720021"/>
    <lineage>
        <taxon>Bacteria</taxon>
        <taxon>Bacillati</taxon>
        <taxon>Actinomycetota</taxon>
        <taxon>Actinomycetes</taxon>
        <taxon>Kitasatosporales</taxon>
        <taxon>Streptomycetaceae</taxon>
        <taxon>Streptomyces</taxon>
    </lineage>
</organism>
<evidence type="ECO:0000256" key="1">
    <source>
        <dbReference type="SAM" id="MobiDB-lite"/>
    </source>
</evidence>
<evidence type="ECO:0000313" key="3">
    <source>
        <dbReference type="EMBL" id="MCQ8771260.1"/>
    </source>
</evidence>
<accession>A0A9X2LK45</accession>
<keyword evidence="2" id="KW-0472">Membrane</keyword>
<sequence>MVNSRVGADPDPDPDADSGIRGGAQGSGQLSVGPGAAPARRVGGRPRWPGTVATMLLTPVLLAAVSWLNPPDDTLLLFAGFALTVVILIAAWCMCGPGPGAGMAALGFFFVLFTGPALDDYVLGQRGTVHEALVGDVSTYTRKHSSEGRTCTIVWSAAGETHRAEVGDRRGCDESVRQGDKATIVTDPEDWLRPRLGGDAPGLSSGTAWACAGLLAGMEAFILYGRLRRRRA</sequence>
<comment type="caution">
    <text evidence="3">The sequence shown here is derived from an EMBL/GenBank/DDBJ whole genome shotgun (WGS) entry which is preliminary data.</text>
</comment>
<reference evidence="3" key="1">
    <citation type="submission" date="2022-06" db="EMBL/GenBank/DDBJ databases">
        <title>WGS of actinobacteria.</title>
        <authorList>
            <person name="Thawai C."/>
        </authorList>
    </citation>
    <scope>NUCLEOTIDE SEQUENCE</scope>
    <source>
        <strain evidence="3">AA8</strain>
    </source>
</reference>
<keyword evidence="2" id="KW-1133">Transmembrane helix</keyword>
<dbReference type="AlphaFoldDB" id="A0A9X2LK45"/>
<feature type="transmembrane region" description="Helical" evidence="2">
    <location>
        <begin position="74"/>
        <end position="93"/>
    </location>
</feature>
<name>A0A9X2LK45_9ACTN</name>
<keyword evidence="4" id="KW-1185">Reference proteome</keyword>
<feature type="region of interest" description="Disordered" evidence="1">
    <location>
        <begin position="1"/>
        <end position="45"/>
    </location>
</feature>
<dbReference type="Proteomes" id="UP001142374">
    <property type="component" value="Unassembled WGS sequence"/>
</dbReference>
<feature type="transmembrane region" description="Helical" evidence="2">
    <location>
        <begin position="48"/>
        <end position="68"/>
    </location>
</feature>
<evidence type="ECO:0000313" key="4">
    <source>
        <dbReference type="Proteomes" id="UP001142374"/>
    </source>
</evidence>
<protein>
    <submittedName>
        <fullName evidence="3">Uncharacterized protein</fullName>
    </submittedName>
</protein>
<feature type="transmembrane region" description="Helical" evidence="2">
    <location>
        <begin position="206"/>
        <end position="224"/>
    </location>
</feature>
<evidence type="ECO:0000256" key="2">
    <source>
        <dbReference type="SAM" id="Phobius"/>
    </source>
</evidence>
<feature type="compositionally biased region" description="Low complexity" evidence="1">
    <location>
        <begin position="32"/>
        <end position="45"/>
    </location>
</feature>
<gene>
    <name evidence="3" type="ORF">NQU55_16015</name>
</gene>
<keyword evidence="2" id="KW-0812">Transmembrane</keyword>
<feature type="transmembrane region" description="Helical" evidence="2">
    <location>
        <begin position="100"/>
        <end position="118"/>
    </location>
</feature>
<proteinExistence type="predicted"/>